<gene>
    <name evidence="1" type="ORF">GCM10010140_67460</name>
</gene>
<accession>A0ABQ2RIA8</accession>
<proteinExistence type="predicted"/>
<dbReference type="Proteomes" id="UP000611554">
    <property type="component" value="Unassembled WGS sequence"/>
</dbReference>
<dbReference type="EMBL" id="BMQJ01000023">
    <property type="protein sequence ID" value="GGQ27688.1"/>
    <property type="molecule type" value="Genomic_DNA"/>
</dbReference>
<evidence type="ECO:0000313" key="2">
    <source>
        <dbReference type="Proteomes" id="UP000611554"/>
    </source>
</evidence>
<keyword evidence="2" id="KW-1185">Reference proteome</keyword>
<name>A0ABQ2RIA8_9ACTN</name>
<comment type="caution">
    <text evidence="1">The sequence shown here is derived from an EMBL/GenBank/DDBJ whole genome shotgun (WGS) entry which is preliminary data.</text>
</comment>
<organism evidence="1 2">
    <name type="scientific">Streptosporangium pseudovulgare</name>
    <dbReference type="NCBI Taxonomy" id="35765"/>
    <lineage>
        <taxon>Bacteria</taxon>
        <taxon>Bacillati</taxon>
        <taxon>Actinomycetota</taxon>
        <taxon>Actinomycetes</taxon>
        <taxon>Streptosporangiales</taxon>
        <taxon>Streptosporangiaceae</taxon>
        <taxon>Streptosporangium</taxon>
    </lineage>
</organism>
<sequence>MQPAFVAALCPGARGSDAAAYALPVGVKRAPAPGRRVEHLRRLHARQVPDVRVHGGSAFGVPSRFLVSPARHPVRRPVTP</sequence>
<evidence type="ECO:0000313" key="1">
    <source>
        <dbReference type="EMBL" id="GGQ27688.1"/>
    </source>
</evidence>
<protein>
    <submittedName>
        <fullName evidence="1">Uncharacterized protein</fullName>
    </submittedName>
</protein>
<reference evidence="2" key="1">
    <citation type="journal article" date="2019" name="Int. J. Syst. Evol. Microbiol.">
        <title>The Global Catalogue of Microorganisms (GCM) 10K type strain sequencing project: providing services to taxonomists for standard genome sequencing and annotation.</title>
        <authorList>
            <consortium name="The Broad Institute Genomics Platform"/>
            <consortium name="The Broad Institute Genome Sequencing Center for Infectious Disease"/>
            <person name="Wu L."/>
            <person name="Ma J."/>
        </authorList>
    </citation>
    <scope>NUCLEOTIDE SEQUENCE [LARGE SCALE GENOMIC DNA]</scope>
    <source>
        <strain evidence="2">JCM 3115</strain>
    </source>
</reference>